<evidence type="ECO:0000313" key="1">
    <source>
        <dbReference type="EMBL" id="SVC05401.1"/>
    </source>
</evidence>
<name>A0A382J3K3_9ZZZZ</name>
<organism evidence="1">
    <name type="scientific">marine metagenome</name>
    <dbReference type="NCBI Taxonomy" id="408172"/>
    <lineage>
        <taxon>unclassified sequences</taxon>
        <taxon>metagenomes</taxon>
        <taxon>ecological metagenomes</taxon>
    </lineage>
</organism>
<dbReference type="EMBL" id="UINC01070898">
    <property type="protein sequence ID" value="SVC05401.1"/>
    <property type="molecule type" value="Genomic_DNA"/>
</dbReference>
<accession>A0A382J3K3</accession>
<gene>
    <name evidence="1" type="ORF">METZ01_LOCUS258255</name>
</gene>
<reference evidence="1" key="1">
    <citation type="submission" date="2018-05" db="EMBL/GenBank/DDBJ databases">
        <authorList>
            <person name="Lanie J.A."/>
            <person name="Ng W.-L."/>
            <person name="Kazmierczak K.M."/>
            <person name="Andrzejewski T.M."/>
            <person name="Davidsen T.M."/>
            <person name="Wayne K.J."/>
            <person name="Tettelin H."/>
            <person name="Glass J.I."/>
            <person name="Rusch D."/>
            <person name="Podicherti R."/>
            <person name="Tsui H.-C.T."/>
            <person name="Winkler M.E."/>
        </authorList>
    </citation>
    <scope>NUCLEOTIDE SEQUENCE</scope>
</reference>
<dbReference type="AlphaFoldDB" id="A0A382J3K3"/>
<sequence>MADVNNKLGLTSDERIVSYSTGIKNSFAEIRTYDPTYGFLKVYDPMVNTQIEFLWDSGTSTWKGTGVHSGYTVDISIEELSPLTKQTDEDVPETATTVSRFPA</sequence>
<proteinExistence type="predicted"/>
<protein>
    <submittedName>
        <fullName evidence="1">Uncharacterized protein</fullName>
    </submittedName>
</protein>